<feature type="transmembrane region" description="Helical" evidence="1">
    <location>
        <begin position="20"/>
        <end position="41"/>
    </location>
</feature>
<keyword evidence="1" id="KW-0472">Membrane</keyword>
<dbReference type="AlphaFoldDB" id="A0A917DEK3"/>
<organism evidence="2 3">
    <name type="scientific">Aureimonas glaciei</name>
    <dbReference type="NCBI Taxonomy" id="1776957"/>
    <lineage>
        <taxon>Bacteria</taxon>
        <taxon>Pseudomonadati</taxon>
        <taxon>Pseudomonadota</taxon>
        <taxon>Alphaproteobacteria</taxon>
        <taxon>Hyphomicrobiales</taxon>
        <taxon>Aurantimonadaceae</taxon>
        <taxon>Aureimonas</taxon>
    </lineage>
</organism>
<gene>
    <name evidence="2" type="ORF">GCM10011335_37410</name>
</gene>
<reference evidence="2" key="2">
    <citation type="submission" date="2020-09" db="EMBL/GenBank/DDBJ databases">
        <authorList>
            <person name="Sun Q."/>
            <person name="Zhou Y."/>
        </authorList>
    </citation>
    <scope>NUCLEOTIDE SEQUENCE</scope>
    <source>
        <strain evidence="2">CGMCC 1.15493</strain>
    </source>
</reference>
<reference evidence="2" key="1">
    <citation type="journal article" date="2014" name="Int. J. Syst. Evol. Microbiol.">
        <title>Complete genome sequence of Corynebacterium casei LMG S-19264T (=DSM 44701T), isolated from a smear-ripened cheese.</title>
        <authorList>
            <consortium name="US DOE Joint Genome Institute (JGI-PGF)"/>
            <person name="Walter F."/>
            <person name="Albersmeier A."/>
            <person name="Kalinowski J."/>
            <person name="Ruckert C."/>
        </authorList>
    </citation>
    <scope>NUCLEOTIDE SEQUENCE</scope>
    <source>
        <strain evidence="2">CGMCC 1.15493</strain>
    </source>
</reference>
<comment type="caution">
    <text evidence="2">The sequence shown here is derived from an EMBL/GenBank/DDBJ whole genome shotgun (WGS) entry which is preliminary data.</text>
</comment>
<sequence length="51" mass="5653">MGARPDLPSPPASKAMDDLLTRIIVVLAWFAIGLPVMQWAFREACAWGERP</sequence>
<keyword evidence="1" id="KW-0812">Transmembrane</keyword>
<keyword evidence="3" id="KW-1185">Reference proteome</keyword>
<evidence type="ECO:0000256" key="1">
    <source>
        <dbReference type="SAM" id="Phobius"/>
    </source>
</evidence>
<protein>
    <submittedName>
        <fullName evidence="2">Uncharacterized protein</fullName>
    </submittedName>
</protein>
<evidence type="ECO:0000313" key="3">
    <source>
        <dbReference type="Proteomes" id="UP000613160"/>
    </source>
</evidence>
<name>A0A917DEK3_9HYPH</name>
<evidence type="ECO:0000313" key="2">
    <source>
        <dbReference type="EMBL" id="GGD30879.1"/>
    </source>
</evidence>
<proteinExistence type="predicted"/>
<accession>A0A917DEK3</accession>
<dbReference type="Proteomes" id="UP000613160">
    <property type="component" value="Unassembled WGS sequence"/>
</dbReference>
<dbReference type="EMBL" id="BMJJ01000009">
    <property type="protein sequence ID" value="GGD30879.1"/>
    <property type="molecule type" value="Genomic_DNA"/>
</dbReference>
<keyword evidence="1" id="KW-1133">Transmembrane helix</keyword>